<dbReference type="GO" id="GO:0043952">
    <property type="term" value="P:protein transport by the Sec complex"/>
    <property type="evidence" value="ECO:0007669"/>
    <property type="project" value="UniProtKB-UniRule"/>
</dbReference>
<feature type="transmembrane region" description="Helical" evidence="11">
    <location>
        <begin position="507"/>
        <end position="529"/>
    </location>
</feature>
<dbReference type="Gene3D" id="3.30.1360.200">
    <property type="match status" value="1"/>
</dbReference>
<accession>A0A7W5EXE1</accession>
<dbReference type="PANTHER" id="PTHR30081">
    <property type="entry name" value="PROTEIN-EXPORT MEMBRANE PROTEIN SEC"/>
    <property type="match status" value="1"/>
</dbReference>
<dbReference type="GO" id="GO:0005886">
    <property type="term" value="C:plasma membrane"/>
    <property type="evidence" value="ECO:0007669"/>
    <property type="project" value="UniProtKB-SubCell"/>
</dbReference>
<evidence type="ECO:0000256" key="10">
    <source>
        <dbReference type="ARBA" id="ARBA00068220"/>
    </source>
</evidence>
<comment type="similarity">
    <text evidence="9 11">Belongs to the SecD/SecF family. SecD subfamily.</text>
</comment>
<feature type="transmembrane region" description="Helical" evidence="11">
    <location>
        <begin position="479"/>
        <end position="501"/>
    </location>
</feature>
<comment type="function">
    <text evidence="11">Part of the Sec protein translocase complex. Interacts with the SecYEG preprotein conducting channel. SecDF uses the proton motive force (PMF) to complete protein translocation after the ATP-dependent function of SecA.</text>
</comment>
<evidence type="ECO:0000256" key="11">
    <source>
        <dbReference type="HAMAP-Rule" id="MF_01463"/>
    </source>
</evidence>
<comment type="subcellular location">
    <subcellularLocation>
        <location evidence="1 11">Cell membrane</location>
        <topology evidence="1 11">Multi-pass membrane protein</topology>
    </subcellularLocation>
</comment>
<dbReference type="PANTHER" id="PTHR30081:SF1">
    <property type="entry name" value="PROTEIN TRANSLOCASE SUBUNIT SECD"/>
    <property type="match status" value="1"/>
</dbReference>
<dbReference type="Gene3D" id="1.20.1640.10">
    <property type="entry name" value="Multidrug efflux transporter AcrB transmembrane domain"/>
    <property type="match status" value="1"/>
</dbReference>
<dbReference type="InterPro" id="IPR054384">
    <property type="entry name" value="SecDF_P1_head"/>
</dbReference>
<evidence type="ECO:0000256" key="7">
    <source>
        <dbReference type="ARBA" id="ARBA00023010"/>
    </source>
</evidence>
<dbReference type="InterPro" id="IPR005791">
    <property type="entry name" value="SecD"/>
</dbReference>
<dbReference type="Pfam" id="PF13721">
    <property type="entry name" value="SecD-TM1"/>
    <property type="match status" value="1"/>
</dbReference>
<keyword evidence="5 11" id="KW-0653">Protein transport</keyword>
<evidence type="ECO:0000256" key="4">
    <source>
        <dbReference type="ARBA" id="ARBA00022692"/>
    </source>
</evidence>
<dbReference type="GO" id="GO:0006605">
    <property type="term" value="P:protein targeting"/>
    <property type="evidence" value="ECO:0007669"/>
    <property type="project" value="UniProtKB-UniRule"/>
</dbReference>
<comment type="subunit">
    <text evidence="11">Forms a complex with SecF. Part of the essential Sec protein translocation apparatus which comprises SecA, SecYEG and auxiliary proteins SecDF-YajC and YidC.</text>
</comment>
<name>A0A7W5EXE1_9GAMM</name>
<keyword evidence="2 11" id="KW-0813">Transport</keyword>
<keyword evidence="4 11" id="KW-0812">Transmembrane</keyword>
<protein>
    <recommendedName>
        <fullName evidence="10 11">Protein translocase subunit SecD</fullName>
    </recommendedName>
</protein>
<dbReference type="InterPro" id="IPR022813">
    <property type="entry name" value="SecD/SecF_arch_bac"/>
</dbReference>
<evidence type="ECO:0000256" key="3">
    <source>
        <dbReference type="ARBA" id="ARBA00022475"/>
    </source>
</evidence>
<feature type="domain" description="SecD export protein N-terminal TM" evidence="13">
    <location>
        <begin position="2"/>
        <end position="104"/>
    </location>
</feature>
<keyword evidence="17" id="KW-1185">Reference proteome</keyword>
<keyword evidence="3 11" id="KW-1003">Cell membrane</keyword>
<dbReference type="NCBIfam" id="TIGR00916">
    <property type="entry name" value="2A0604s01"/>
    <property type="match status" value="1"/>
</dbReference>
<sequence>MLNRYPLWKYLLILLVLLVGLVYSLPNLFPEDPAVQISSDRGDTTLEERRLERLKTTLSDAGIAIQSVERNPGNVLIRLDNADDQIRARDLISDALGEDYVVALNLAESTPAWLESLAASPMTLGLDLRGGVHFLLEVDMEAAVTQRLEVNASAMRETLRDERLRYRNTEIDGRTIEMDFMNAEDRSEARRLISREFPEFDYRNVDLSRGAGLAMTLTDTAVDEIQDYAINQNLTTLRNRVNELGVAEPLVQRQGPDRIVVELPGVQDTAAAKRIVGATANLEFRLEARPDTPEVETQTFPFRNEPSRTATLMRDVIITGDSVSNASRSFDENGRPQVNIDLDGTGGTLMNRATRTNIGRNMAVLYIEHKTRERTVMEDGEEVTVRDPYTERGIISLATIQSALGNSFRITGLESPTEAAELALLLRSGSLAAPIYFAQERTIGPSLGAENIERGVLSVQVGLLLVVLFMLVRYKVFGGFATLALALNLTLLVAAMSMLGATLTLPGIAGIVLTLGMAVDANVLIFERIREELRTGLSVQQAIHAGYERAFTSIIDANITTLLVALILFSIGTGPVKGFAVTLSLGILSSLFTALMVTRAMVNLCYGGRPLKTLWI</sequence>
<evidence type="ECO:0000256" key="6">
    <source>
        <dbReference type="ARBA" id="ARBA00022989"/>
    </source>
</evidence>
<dbReference type="InterPro" id="IPR022646">
    <property type="entry name" value="SecD/SecF_CS"/>
</dbReference>
<feature type="domain" description="SecDF P1 head subdomain" evidence="15">
    <location>
        <begin position="299"/>
        <end position="433"/>
    </location>
</feature>
<evidence type="ECO:0000259" key="13">
    <source>
        <dbReference type="Pfam" id="PF13721"/>
    </source>
</evidence>
<gene>
    <name evidence="11" type="primary">secD</name>
    <name evidence="16" type="ORF">FHR97_003339</name>
</gene>
<keyword evidence="8 11" id="KW-0472">Membrane</keyword>
<evidence type="ECO:0000313" key="16">
    <source>
        <dbReference type="EMBL" id="MBB3232471.1"/>
    </source>
</evidence>
<evidence type="ECO:0000259" key="14">
    <source>
        <dbReference type="Pfam" id="PF21760"/>
    </source>
</evidence>
<dbReference type="InterPro" id="IPR048634">
    <property type="entry name" value="SecD_SecF_C"/>
</dbReference>
<dbReference type="GO" id="GO:0065002">
    <property type="term" value="P:intracellular protein transmembrane transport"/>
    <property type="evidence" value="ECO:0007669"/>
    <property type="project" value="UniProtKB-UniRule"/>
</dbReference>
<evidence type="ECO:0000256" key="2">
    <source>
        <dbReference type="ARBA" id="ARBA00022448"/>
    </source>
</evidence>
<feature type="domain" description="Protein translocase subunit SecDF P1" evidence="14">
    <location>
        <begin position="230"/>
        <end position="287"/>
    </location>
</feature>
<comment type="caution">
    <text evidence="16">The sequence shown here is derived from an EMBL/GenBank/DDBJ whole genome shotgun (WGS) entry which is preliminary data.</text>
</comment>
<dbReference type="GO" id="GO:0015450">
    <property type="term" value="F:protein-transporting ATPase activity"/>
    <property type="evidence" value="ECO:0007669"/>
    <property type="project" value="InterPro"/>
</dbReference>
<evidence type="ECO:0000256" key="8">
    <source>
        <dbReference type="ARBA" id="ARBA00023136"/>
    </source>
</evidence>
<keyword evidence="6 11" id="KW-1133">Transmembrane helix</keyword>
<dbReference type="FunFam" id="1.20.1640.10:FF:000004">
    <property type="entry name" value="Protein translocase subunit SecD"/>
    <property type="match status" value="1"/>
</dbReference>
<dbReference type="Proteomes" id="UP000518892">
    <property type="component" value="Unassembled WGS sequence"/>
</dbReference>
<evidence type="ECO:0000256" key="5">
    <source>
        <dbReference type="ARBA" id="ARBA00022927"/>
    </source>
</evidence>
<feature type="transmembrane region" description="Helical" evidence="11">
    <location>
        <begin position="455"/>
        <end position="472"/>
    </location>
</feature>
<organism evidence="16 17">
    <name type="scientific">Halomonas stenophila</name>
    <dbReference type="NCBI Taxonomy" id="795312"/>
    <lineage>
        <taxon>Bacteria</taxon>
        <taxon>Pseudomonadati</taxon>
        <taxon>Pseudomonadota</taxon>
        <taxon>Gammaproteobacteria</taxon>
        <taxon>Oceanospirillales</taxon>
        <taxon>Halomonadaceae</taxon>
        <taxon>Halomonas</taxon>
    </lineage>
</organism>
<feature type="transmembrane region" description="Helical" evidence="11">
    <location>
        <begin position="550"/>
        <end position="572"/>
    </location>
</feature>
<keyword evidence="7 11" id="KW-0811">Translocation</keyword>
<comment type="caution">
    <text evidence="11">Lacks conserved residue(s) required for the propagation of feature annotation.</text>
</comment>
<dbReference type="RefSeq" id="WP_183384912.1">
    <property type="nucleotide sequence ID" value="NZ_JACHXR010000012.1"/>
</dbReference>
<dbReference type="EMBL" id="JACHXR010000012">
    <property type="protein sequence ID" value="MBB3232471.1"/>
    <property type="molecule type" value="Genomic_DNA"/>
</dbReference>
<dbReference type="NCBIfam" id="TIGR01129">
    <property type="entry name" value="secD"/>
    <property type="match status" value="1"/>
</dbReference>
<dbReference type="InterPro" id="IPR048631">
    <property type="entry name" value="SecD_1st"/>
</dbReference>
<dbReference type="InterPro" id="IPR055344">
    <property type="entry name" value="SecD_SecF_C_bact"/>
</dbReference>
<evidence type="ECO:0000256" key="1">
    <source>
        <dbReference type="ARBA" id="ARBA00004651"/>
    </source>
</evidence>
<dbReference type="Gene3D" id="3.30.70.3400">
    <property type="match status" value="2"/>
</dbReference>
<dbReference type="AlphaFoldDB" id="A0A7W5EXE1"/>
<evidence type="ECO:0000259" key="12">
    <source>
        <dbReference type="Pfam" id="PF02355"/>
    </source>
</evidence>
<dbReference type="FunFam" id="3.30.1360.200:FF:000001">
    <property type="entry name" value="Protein translocase subunit SecD"/>
    <property type="match status" value="1"/>
</dbReference>
<dbReference type="InterPro" id="IPR027398">
    <property type="entry name" value="SecD-TM"/>
</dbReference>
<dbReference type="Pfam" id="PF21760">
    <property type="entry name" value="SecD_1st"/>
    <property type="match status" value="1"/>
</dbReference>
<feature type="domain" description="Protein export membrane protein SecD/SecF C-terminal" evidence="12">
    <location>
        <begin position="438"/>
        <end position="600"/>
    </location>
</feature>
<feature type="transmembrane region" description="Helical" evidence="11">
    <location>
        <begin position="578"/>
        <end position="602"/>
    </location>
</feature>
<evidence type="ECO:0000259" key="15">
    <source>
        <dbReference type="Pfam" id="PF22599"/>
    </source>
</evidence>
<dbReference type="Pfam" id="PF02355">
    <property type="entry name" value="SecD_SecF_C"/>
    <property type="match status" value="1"/>
</dbReference>
<dbReference type="FunFam" id="3.30.70.3400:FF:000003">
    <property type="entry name" value="Preprotein translocase subunit SecD"/>
    <property type="match status" value="1"/>
</dbReference>
<evidence type="ECO:0000313" key="17">
    <source>
        <dbReference type="Proteomes" id="UP000518892"/>
    </source>
</evidence>
<proteinExistence type="inferred from homology"/>
<evidence type="ECO:0000256" key="9">
    <source>
        <dbReference type="ARBA" id="ARBA00060774"/>
    </source>
</evidence>
<reference evidence="16 17" key="1">
    <citation type="submission" date="2020-08" db="EMBL/GenBank/DDBJ databases">
        <title>Genomic Encyclopedia of Type Strains, Phase III (KMG-III): the genomes of soil and plant-associated and newly described type strains.</title>
        <authorList>
            <person name="Whitman W."/>
        </authorList>
    </citation>
    <scope>NUCLEOTIDE SEQUENCE [LARGE SCALE GENOMIC DNA]</scope>
    <source>
        <strain evidence="16 17">CECT 7744</strain>
    </source>
</reference>
<dbReference type="SUPFAM" id="SSF82866">
    <property type="entry name" value="Multidrug efflux transporter AcrB transmembrane domain"/>
    <property type="match status" value="1"/>
</dbReference>
<dbReference type="Pfam" id="PF07549">
    <property type="entry name" value="Sec_GG"/>
    <property type="match status" value="1"/>
</dbReference>
<dbReference type="Pfam" id="PF22599">
    <property type="entry name" value="SecDF_P1_head"/>
    <property type="match status" value="1"/>
</dbReference>
<dbReference type="HAMAP" id="MF_01463_B">
    <property type="entry name" value="SecD_B"/>
    <property type="match status" value="1"/>
</dbReference>
<dbReference type="Gene3D" id="3.30.70.260">
    <property type="match status" value="1"/>
</dbReference>